<protein>
    <recommendedName>
        <fullName evidence="2">Cilia- and flagella-associated protein 126</fullName>
    </recommendedName>
</protein>
<dbReference type="EMBL" id="JARAKH010000021">
    <property type="protein sequence ID" value="KAK8393243.1"/>
    <property type="molecule type" value="Genomic_DNA"/>
</dbReference>
<feature type="compositionally biased region" description="Polar residues" evidence="3">
    <location>
        <begin position="401"/>
        <end position="429"/>
    </location>
</feature>
<feature type="region of interest" description="Disordered" evidence="3">
    <location>
        <begin position="279"/>
        <end position="470"/>
    </location>
</feature>
<dbReference type="PANTHER" id="PTHR34639:SF1">
    <property type="entry name" value="PROTEIN FLATTOP"/>
    <property type="match status" value="1"/>
</dbReference>
<feature type="compositionally biased region" description="Polar residues" evidence="3">
    <location>
        <begin position="436"/>
        <end position="446"/>
    </location>
</feature>
<dbReference type="GO" id="GO:0044782">
    <property type="term" value="P:cilium organization"/>
    <property type="evidence" value="ECO:0007669"/>
    <property type="project" value="TreeGrafter"/>
</dbReference>
<feature type="region of interest" description="Disordered" evidence="3">
    <location>
        <begin position="537"/>
        <end position="561"/>
    </location>
</feature>
<evidence type="ECO:0000313" key="5">
    <source>
        <dbReference type="Proteomes" id="UP001487740"/>
    </source>
</evidence>
<name>A0AAW0U1M9_SCYPA</name>
<dbReference type="Proteomes" id="UP001487740">
    <property type="component" value="Unassembled WGS sequence"/>
</dbReference>
<feature type="compositionally biased region" description="Acidic residues" evidence="3">
    <location>
        <begin position="279"/>
        <end position="288"/>
    </location>
</feature>
<feature type="compositionally biased region" description="Low complexity" evidence="3">
    <location>
        <begin position="370"/>
        <end position="384"/>
    </location>
</feature>
<feature type="compositionally biased region" description="Basic and acidic residues" evidence="3">
    <location>
        <begin position="120"/>
        <end position="135"/>
    </location>
</feature>
<proteinExistence type="inferred from homology"/>
<dbReference type="InterPro" id="IPR038797">
    <property type="entry name" value="Fltp"/>
</dbReference>
<evidence type="ECO:0000256" key="3">
    <source>
        <dbReference type="SAM" id="MobiDB-lite"/>
    </source>
</evidence>
<sequence>MLERKQNNGMVLQFDGGYRPTRLANWEVGRVHQERPRQRRGTTRVIADDRGHLLPGVARSQATPWGPLTQGLEPGLGEQRPSPTETRPAPRPAEDDQEEDPAGEGTELQVTGAGLLSAGRSEEGNSHQDKHDSNRSHGTVTPASFRKGTARSPSASQKSSRKSSASSNSSSIDGNRALKETANITHDTVEDALLPRRPEEDLTALTGSRALAIRLVDHPAPTNCTKYVVLRPNTAPSPAPSTKPPLLPKRPKTSKIIRKVPEIEFALKWDLKENDIMEEEEEEEEVIEMMDAKKKPREPPSPRSVSSVDSGIHIPKTAWGDGPDTRELASKLERLEVNGGKEAETRSPSRRASEPESGYGTPKSAGSLPSVASRASSGRGSIRVPLRVGSTTPASKDRSRTISMDSQRLAQGSTQGSARSTPKKGSSSTAERHTPKSSSRSSIKTQASRKEAKTTPASPQPRDPLAIMETKDSVFHTVPLRDTGRGVHTYRSTSVEPRQVAATTQTEELQQEMRHNHPGQVRSRNCLACEVRAMDQPPKKFQGPSDFKPAFRAGKMQQDSGVKKVRYTRQSEKYNARLRARHQPPRYWPINTLSSPFCNRPGYGQDQYPDHMRLRTTYGTVHATAPKQTRGPIVKKLYL</sequence>
<dbReference type="GO" id="GO:0036064">
    <property type="term" value="C:ciliary basal body"/>
    <property type="evidence" value="ECO:0007669"/>
    <property type="project" value="TreeGrafter"/>
</dbReference>
<reference evidence="4 5" key="1">
    <citation type="submission" date="2023-03" db="EMBL/GenBank/DDBJ databases">
        <title>High-quality genome of Scylla paramamosain provides insights in environmental adaptation.</title>
        <authorList>
            <person name="Zhang L."/>
        </authorList>
    </citation>
    <scope>NUCLEOTIDE SEQUENCE [LARGE SCALE GENOMIC DNA]</scope>
    <source>
        <strain evidence="4">LZ_2023a</strain>
        <tissue evidence="4">Muscle</tissue>
    </source>
</reference>
<feature type="compositionally biased region" description="Low complexity" evidence="3">
    <location>
        <begin position="151"/>
        <end position="171"/>
    </location>
</feature>
<feature type="compositionally biased region" description="Basic and acidic residues" evidence="3">
    <location>
        <begin position="290"/>
        <end position="300"/>
    </location>
</feature>
<comment type="caution">
    <text evidence="4">The sequence shown here is derived from an EMBL/GenBank/DDBJ whole genome shotgun (WGS) entry which is preliminary data.</text>
</comment>
<dbReference type="AlphaFoldDB" id="A0AAW0U1M9"/>
<evidence type="ECO:0000256" key="1">
    <source>
        <dbReference type="ARBA" id="ARBA00009887"/>
    </source>
</evidence>
<dbReference type="PANTHER" id="PTHR34639">
    <property type="entry name" value="PROTEIN FLATTOP"/>
    <property type="match status" value="1"/>
</dbReference>
<accession>A0AAW0U1M9</accession>
<keyword evidence="5" id="KW-1185">Reference proteome</keyword>
<evidence type="ECO:0000256" key="2">
    <source>
        <dbReference type="ARBA" id="ARBA00033306"/>
    </source>
</evidence>
<dbReference type="Pfam" id="PF22611">
    <property type="entry name" value="CFAP126"/>
    <property type="match status" value="1"/>
</dbReference>
<feature type="region of interest" description="Disordered" evidence="3">
    <location>
        <begin position="29"/>
        <end position="184"/>
    </location>
</feature>
<feature type="compositionally biased region" description="Basic and acidic residues" evidence="3">
    <location>
        <begin position="323"/>
        <end position="354"/>
    </location>
</feature>
<comment type="similarity">
    <text evidence="1">Belongs to the Flattop family.</text>
</comment>
<evidence type="ECO:0000313" key="4">
    <source>
        <dbReference type="EMBL" id="KAK8393243.1"/>
    </source>
</evidence>
<organism evidence="4 5">
    <name type="scientific">Scylla paramamosain</name>
    <name type="common">Mud crab</name>
    <dbReference type="NCBI Taxonomy" id="85552"/>
    <lineage>
        <taxon>Eukaryota</taxon>
        <taxon>Metazoa</taxon>
        <taxon>Ecdysozoa</taxon>
        <taxon>Arthropoda</taxon>
        <taxon>Crustacea</taxon>
        <taxon>Multicrustacea</taxon>
        <taxon>Malacostraca</taxon>
        <taxon>Eumalacostraca</taxon>
        <taxon>Eucarida</taxon>
        <taxon>Decapoda</taxon>
        <taxon>Pleocyemata</taxon>
        <taxon>Brachyura</taxon>
        <taxon>Eubrachyura</taxon>
        <taxon>Portunoidea</taxon>
        <taxon>Portunidae</taxon>
        <taxon>Portuninae</taxon>
        <taxon>Scylla</taxon>
    </lineage>
</organism>
<dbReference type="CDD" id="cd23705">
    <property type="entry name" value="Flattop"/>
    <property type="match status" value="1"/>
</dbReference>
<gene>
    <name evidence="4" type="ORF">O3P69_013332</name>
</gene>